<feature type="compositionally biased region" description="Polar residues" evidence="3">
    <location>
        <begin position="730"/>
        <end position="754"/>
    </location>
</feature>
<dbReference type="AlphaFoldDB" id="A0AAV8ZKF7"/>
<accession>A0AAV8ZKF7</accession>
<dbReference type="Gene3D" id="1.25.40.720">
    <property type="entry name" value="Telomere length regulation protein 2, C-terminal domain"/>
    <property type="match status" value="1"/>
</dbReference>
<dbReference type="Proteomes" id="UP001162156">
    <property type="component" value="Unassembled WGS sequence"/>
</dbReference>
<proteinExistence type="inferred from homology"/>
<protein>
    <recommendedName>
        <fullName evidence="4">Telomere length regulation protein conserved domain-containing protein</fullName>
    </recommendedName>
</protein>
<evidence type="ECO:0000313" key="6">
    <source>
        <dbReference type="Proteomes" id="UP001162156"/>
    </source>
</evidence>
<evidence type="ECO:0000259" key="4">
    <source>
        <dbReference type="Pfam" id="PF10193"/>
    </source>
</evidence>
<evidence type="ECO:0000256" key="2">
    <source>
        <dbReference type="SAM" id="Coils"/>
    </source>
</evidence>
<dbReference type="GO" id="GO:0005829">
    <property type="term" value="C:cytosol"/>
    <property type="evidence" value="ECO:0007669"/>
    <property type="project" value="TreeGrafter"/>
</dbReference>
<feature type="compositionally biased region" description="Polar residues" evidence="3">
    <location>
        <begin position="783"/>
        <end position="800"/>
    </location>
</feature>
<feature type="region of interest" description="Disordered" evidence="3">
    <location>
        <begin position="730"/>
        <end position="759"/>
    </location>
</feature>
<dbReference type="GO" id="GO:0051879">
    <property type="term" value="F:Hsp90 protein binding"/>
    <property type="evidence" value="ECO:0007669"/>
    <property type="project" value="TreeGrafter"/>
</dbReference>
<organism evidence="5 6">
    <name type="scientific">Rhamnusium bicolor</name>
    <dbReference type="NCBI Taxonomy" id="1586634"/>
    <lineage>
        <taxon>Eukaryota</taxon>
        <taxon>Metazoa</taxon>
        <taxon>Ecdysozoa</taxon>
        <taxon>Arthropoda</taxon>
        <taxon>Hexapoda</taxon>
        <taxon>Insecta</taxon>
        <taxon>Pterygota</taxon>
        <taxon>Neoptera</taxon>
        <taxon>Endopterygota</taxon>
        <taxon>Coleoptera</taxon>
        <taxon>Polyphaga</taxon>
        <taxon>Cucujiformia</taxon>
        <taxon>Chrysomeloidea</taxon>
        <taxon>Cerambycidae</taxon>
        <taxon>Lepturinae</taxon>
        <taxon>Rhagiini</taxon>
        <taxon>Rhamnusium</taxon>
    </lineage>
</organism>
<evidence type="ECO:0000256" key="1">
    <source>
        <dbReference type="ARBA" id="ARBA00006133"/>
    </source>
</evidence>
<dbReference type="InterPro" id="IPR019337">
    <property type="entry name" value="Telomere_length_regulation_dom"/>
</dbReference>
<dbReference type="PANTHER" id="PTHR15830:SF10">
    <property type="entry name" value="TELOMERE LENGTH REGULATION PROTEIN TEL2 HOMOLOG"/>
    <property type="match status" value="1"/>
</dbReference>
<keyword evidence="2" id="KW-0175">Coiled coil</keyword>
<dbReference type="GO" id="GO:0051083">
    <property type="term" value="P:'de novo' cotranslational protein folding"/>
    <property type="evidence" value="ECO:0007669"/>
    <property type="project" value="TreeGrafter"/>
</dbReference>
<sequence length="839" mass="97276">MKCLKSQKKPLSSPNASYITLCHKENDSKEQRDSVSDLVLDLHNKLAAELSHNEDFMQVNKQLKDKMVKLYDHNFPFTGDYLYEPVNILFSVEDHNLFQINFDILVKHLREDEKNIADVIVSLLQILLKSEGFFACNVYHALDINLNDKFLQEEKILSWNNFLKVLLSLPNRVANILKLNVGTFFLSKNFTNFLIFNLLRTIEFLSDFHKFVPQKENGINYQNIALLLSKILVNFNERLSSEALKIFVEIVAILTNKSSDKSKLYQRIFQRIFENLERPAVEILAKLFLLNIDPTRYLMREIWGKDLIKNEDWKFVLLHLESSVELVRISGMKTGEILINFLNKEAEKTEETQLKFEYENLKEESKNLVNELQNIANMDMHCYFKIKNKFETSVDDLLEKLVLKEELNTEYIPPERKFRHKANLDNLKNEVMLSNSFKTTNTAIKIIDSTDFELDSDDDLEPYDLSNDVKVSKQAPPAYLRDLRDGLLETEDHEIFAQSLEICEKIIISQLPDDDATIGLEILEILISLEPRFYVEKFERVVFQSCIAITCVYPAFYAEYLCKQIHADLGTYSIARRVFMLDILRQVAKILSNLKPNEKTETRAMNMRAQELNSAEEVIRKRLESKTRYFTKHKYFKLEKANEFAEVAGYFFFPLLYAPRMAREILQFSWYLRFHRDVKVRMGILSLISSTVLNVPHSILIQDFINELFEIRLWLADILNPARGSVLTPTSAQPLQPLSSTTNNNTEKQMTNKNIPVGSTWKNSGNINIDLDNLLVNKPKTGPSPSMNQLASNPTSPINQPKPVSQVIVSPGFGTQLNFNNMQSFPQNHQNNQFFASFK</sequence>
<reference evidence="5" key="1">
    <citation type="journal article" date="2023" name="Insect Mol. Biol.">
        <title>Genome sequencing provides insights into the evolution of gene families encoding plant cell wall-degrading enzymes in longhorned beetles.</title>
        <authorList>
            <person name="Shin N.R."/>
            <person name="Okamura Y."/>
            <person name="Kirsch R."/>
            <person name="Pauchet Y."/>
        </authorList>
    </citation>
    <scope>NUCLEOTIDE SEQUENCE</scope>
    <source>
        <strain evidence="5">RBIC_L_NR</strain>
    </source>
</reference>
<evidence type="ECO:0000313" key="5">
    <source>
        <dbReference type="EMBL" id="KAJ8965545.1"/>
    </source>
</evidence>
<comment type="caution">
    <text evidence="5">The sequence shown here is derived from an EMBL/GenBank/DDBJ whole genome shotgun (WGS) entry which is preliminary data.</text>
</comment>
<comment type="similarity">
    <text evidence="1">Belongs to the TEL2 family.</text>
</comment>
<keyword evidence="6" id="KW-1185">Reference proteome</keyword>
<feature type="domain" description="Telomere length regulation protein conserved" evidence="4">
    <location>
        <begin position="477"/>
        <end position="588"/>
    </location>
</feature>
<dbReference type="Pfam" id="PF10193">
    <property type="entry name" value="Telomere_reg-2"/>
    <property type="match status" value="1"/>
</dbReference>
<dbReference type="EMBL" id="JANEYF010001213">
    <property type="protein sequence ID" value="KAJ8965545.1"/>
    <property type="molecule type" value="Genomic_DNA"/>
</dbReference>
<feature type="coiled-coil region" evidence="2">
    <location>
        <begin position="344"/>
        <end position="378"/>
    </location>
</feature>
<feature type="region of interest" description="Disordered" evidence="3">
    <location>
        <begin position="778"/>
        <end position="800"/>
    </location>
</feature>
<name>A0AAV8ZKF7_9CUCU</name>
<dbReference type="GO" id="GO:0042162">
    <property type="term" value="F:telomeric DNA binding"/>
    <property type="evidence" value="ECO:0007669"/>
    <property type="project" value="TreeGrafter"/>
</dbReference>
<dbReference type="InterPro" id="IPR038528">
    <property type="entry name" value="TEL2_C_sf"/>
</dbReference>
<dbReference type="InterPro" id="IPR051970">
    <property type="entry name" value="TEL2_Regulation"/>
</dbReference>
<evidence type="ECO:0000256" key="3">
    <source>
        <dbReference type="SAM" id="MobiDB-lite"/>
    </source>
</evidence>
<dbReference type="PANTHER" id="PTHR15830">
    <property type="entry name" value="TELOMERE LENGTH REGULATION PROTEIN TEL2 FAMILY MEMBER"/>
    <property type="match status" value="1"/>
</dbReference>
<gene>
    <name evidence="5" type="ORF">NQ314_004045</name>
</gene>